<dbReference type="PANTHER" id="PTHR20941:SF1">
    <property type="entry name" value="FOLIC ACID SYNTHESIS PROTEIN FOL1"/>
    <property type="match status" value="1"/>
</dbReference>
<sequence>MKIVEVNGLRIGLNEQVKIMGVINLSPESFYKGSIKTGPGSILQSAIRQVKEGVDIIDVGAKSTAPYLETEITPEEESDRVVKGLKIILDEVKKPLSIDTTRAEVAKAALESGASMINDVTGLNDDPKLAKIAVEFDVPIILGATQLH</sequence>
<dbReference type="PROSITE" id="PS50972">
    <property type="entry name" value="PTERIN_BINDING"/>
    <property type="match status" value="1"/>
</dbReference>
<accession>X1MWC3</accession>
<feature type="non-terminal residue" evidence="2">
    <location>
        <position position="148"/>
    </location>
</feature>
<evidence type="ECO:0000259" key="1">
    <source>
        <dbReference type="PROSITE" id="PS50972"/>
    </source>
</evidence>
<dbReference type="InterPro" id="IPR011005">
    <property type="entry name" value="Dihydropteroate_synth-like_sf"/>
</dbReference>
<dbReference type="AlphaFoldDB" id="X1MWC3"/>
<dbReference type="PROSITE" id="PS00793">
    <property type="entry name" value="DHPS_2"/>
    <property type="match status" value="1"/>
</dbReference>
<protein>
    <recommendedName>
        <fullName evidence="1">Pterin-binding domain-containing protein</fullName>
    </recommendedName>
</protein>
<dbReference type="GO" id="GO:0046654">
    <property type="term" value="P:tetrahydrofolate biosynthetic process"/>
    <property type="evidence" value="ECO:0007669"/>
    <property type="project" value="TreeGrafter"/>
</dbReference>
<dbReference type="Gene3D" id="3.20.20.20">
    <property type="entry name" value="Dihydropteroate synthase-like"/>
    <property type="match status" value="1"/>
</dbReference>
<dbReference type="GO" id="GO:0004156">
    <property type="term" value="F:dihydropteroate synthase activity"/>
    <property type="evidence" value="ECO:0007669"/>
    <property type="project" value="TreeGrafter"/>
</dbReference>
<name>X1MWC3_9ZZZZ</name>
<dbReference type="SUPFAM" id="SSF51717">
    <property type="entry name" value="Dihydropteroate synthetase-like"/>
    <property type="match status" value="1"/>
</dbReference>
<evidence type="ECO:0000313" key="2">
    <source>
        <dbReference type="EMBL" id="GAI35992.1"/>
    </source>
</evidence>
<proteinExistence type="predicted"/>
<reference evidence="2" key="1">
    <citation type="journal article" date="2014" name="Front. Microbiol.">
        <title>High frequency of phylogenetically diverse reductive dehalogenase-homologous genes in deep subseafloor sedimentary metagenomes.</title>
        <authorList>
            <person name="Kawai M."/>
            <person name="Futagami T."/>
            <person name="Toyoda A."/>
            <person name="Takaki Y."/>
            <person name="Nishi S."/>
            <person name="Hori S."/>
            <person name="Arai W."/>
            <person name="Tsubouchi T."/>
            <person name="Morono Y."/>
            <person name="Uchiyama I."/>
            <person name="Ito T."/>
            <person name="Fujiyama A."/>
            <person name="Inagaki F."/>
            <person name="Takami H."/>
        </authorList>
    </citation>
    <scope>NUCLEOTIDE SEQUENCE</scope>
    <source>
        <strain evidence="2">Expedition CK06-06</strain>
    </source>
</reference>
<dbReference type="Pfam" id="PF00809">
    <property type="entry name" value="Pterin_bind"/>
    <property type="match status" value="1"/>
</dbReference>
<organism evidence="2">
    <name type="scientific">marine sediment metagenome</name>
    <dbReference type="NCBI Taxonomy" id="412755"/>
    <lineage>
        <taxon>unclassified sequences</taxon>
        <taxon>metagenomes</taxon>
        <taxon>ecological metagenomes</taxon>
    </lineage>
</organism>
<feature type="domain" description="Pterin-binding" evidence="1">
    <location>
        <begin position="17"/>
        <end position="148"/>
    </location>
</feature>
<dbReference type="PANTHER" id="PTHR20941">
    <property type="entry name" value="FOLATE SYNTHESIS PROTEINS"/>
    <property type="match status" value="1"/>
</dbReference>
<dbReference type="InterPro" id="IPR045031">
    <property type="entry name" value="DHP_synth-like"/>
</dbReference>
<comment type="caution">
    <text evidence="2">The sequence shown here is derived from an EMBL/GenBank/DDBJ whole genome shotgun (WGS) entry which is preliminary data.</text>
</comment>
<dbReference type="InterPro" id="IPR000489">
    <property type="entry name" value="Pterin-binding_dom"/>
</dbReference>
<gene>
    <name evidence="2" type="ORF">S06H3_42099</name>
</gene>
<dbReference type="EMBL" id="BARV01026003">
    <property type="protein sequence ID" value="GAI35992.1"/>
    <property type="molecule type" value="Genomic_DNA"/>
</dbReference>